<keyword evidence="2" id="KW-1185">Reference proteome</keyword>
<dbReference type="EMBL" id="OU015566">
    <property type="protein sequence ID" value="CAG5106741.1"/>
    <property type="molecule type" value="Genomic_DNA"/>
</dbReference>
<sequence length="167" mass="19125">MEINNQNELAPSYDDVLNEEYEAQQRENEFALFQIPGLKRKMKKFARKSVTVPWLYDYRGYIIVGRSENGTVQLLQFLEGLQNSRMMTATIGSDADIDISGTPVFAMGSLPDARQMNIVSVDDFIAITDDRLFQTMELENQGTQLAIKMDDDGELHYHMVRIYSITL</sequence>
<reference evidence="1 2" key="1">
    <citation type="submission" date="2021-04" db="EMBL/GenBank/DDBJ databases">
        <authorList>
            <person name="Bliznina A."/>
        </authorList>
    </citation>
    <scope>NUCLEOTIDE SEQUENCE [LARGE SCALE GENOMIC DNA]</scope>
</reference>
<accession>A0ABN7T1X5</accession>
<dbReference type="Proteomes" id="UP001158576">
    <property type="component" value="Chromosome 1"/>
</dbReference>
<evidence type="ECO:0000313" key="2">
    <source>
        <dbReference type="Proteomes" id="UP001158576"/>
    </source>
</evidence>
<gene>
    <name evidence="1" type="ORF">OKIOD_LOCUS11745</name>
</gene>
<protein>
    <submittedName>
        <fullName evidence="1">Oidioi.mRNA.OKI2018_I69.chr1.g2980.t1.cds</fullName>
    </submittedName>
</protein>
<evidence type="ECO:0000313" key="1">
    <source>
        <dbReference type="EMBL" id="CAG5106741.1"/>
    </source>
</evidence>
<proteinExistence type="predicted"/>
<organism evidence="1 2">
    <name type="scientific">Oikopleura dioica</name>
    <name type="common">Tunicate</name>
    <dbReference type="NCBI Taxonomy" id="34765"/>
    <lineage>
        <taxon>Eukaryota</taxon>
        <taxon>Metazoa</taxon>
        <taxon>Chordata</taxon>
        <taxon>Tunicata</taxon>
        <taxon>Appendicularia</taxon>
        <taxon>Copelata</taxon>
        <taxon>Oikopleuridae</taxon>
        <taxon>Oikopleura</taxon>
    </lineage>
</organism>
<name>A0ABN7T1X5_OIKDI</name>